<evidence type="ECO:0000313" key="3">
    <source>
        <dbReference type="EMBL" id="GFS25543.1"/>
    </source>
</evidence>
<reference evidence="3 4" key="1">
    <citation type="journal article" date="2021" name="Elife">
        <title>Chloroplast acquisition without the gene transfer in kleptoplastic sea slugs, Plakobranchus ocellatus.</title>
        <authorList>
            <person name="Maeda T."/>
            <person name="Takahashi S."/>
            <person name="Yoshida T."/>
            <person name="Shimamura S."/>
            <person name="Takaki Y."/>
            <person name="Nagai Y."/>
            <person name="Toyoda A."/>
            <person name="Suzuki Y."/>
            <person name="Arimoto A."/>
            <person name="Ishii H."/>
            <person name="Satoh N."/>
            <person name="Nishiyama T."/>
            <person name="Hasebe M."/>
            <person name="Maruyama T."/>
            <person name="Minagawa J."/>
            <person name="Obokata J."/>
            <person name="Shigenobu S."/>
        </authorList>
    </citation>
    <scope>NUCLEOTIDE SEQUENCE [LARGE SCALE GENOMIC DNA]</scope>
</reference>
<keyword evidence="1" id="KW-0378">Hydrolase</keyword>
<feature type="coiled-coil region" evidence="2">
    <location>
        <begin position="295"/>
        <end position="395"/>
    </location>
</feature>
<dbReference type="AlphaFoldDB" id="A0AAV4JU78"/>
<dbReference type="EMBL" id="BMAT01003446">
    <property type="protein sequence ID" value="GFS25543.1"/>
    <property type="molecule type" value="Genomic_DNA"/>
</dbReference>
<dbReference type="PANTHER" id="PTHR11046:SF29">
    <property type="match status" value="1"/>
</dbReference>
<name>A0AAV4JU78_9GAST</name>
<comment type="caution">
    <text evidence="3">The sequence shown here is derived from an EMBL/GenBank/DDBJ whole genome shotgun (WGS) entry which is preliminary data.</text>
</comment>
<evidence type="ECO:0000256" key="2">
    <source>
        <dbReference type="SAM" id="Coils"/>
    </source>
</evidence>
<keyword evidence="2" id="KW-0175">Coiled coil</keyword>
<gene>
    <name evidence="3" type="ORF">ElyMa_001689800</name>
</gene>
<proteinExistence type="predicted"/>
<dbReference type="InterPro" id="IPR022894">
    <property type="entry name" value="Oligoribonuclease"/>
</dbReference>
<protein>
    <submittedName>
        <fullName evidence="3">Uncharacterized protein</fullName>
    </submittedName>
</protein>
<dbReference type="Proteomes" id="UP000762676">
    <property type="component" value="Unassembled WGS sequence"/>
</dbReference>
<evidence type="ECO:0000313" key="4">
    <source>
        <dbReference type="Proteomes" id="UP000762676"/>
    </source>
</evidence>
<evidence type="ECO:0000256" key="1">
    <source>
        <dbReference type="ARBA" id="ARBA00022722"/>
    </source>
</evidence>
<dbReference type="PANTHER" id="PTHR11046">
    <property type="entry name" value="OLIGORIBONUCLEASE, MITOCHONDRIAL"/>
    <property type="match status" value="1"/>
</dbReference>
<accession>A0AAV4JU78</accession>
<keyword evidence="4" id="KW-1185">Reference proteome</keyword>
<keyword evidence="1" id="KW-0540">Nuclease</keyword>
<dbReference type="GO" id="GO:0000175">
    <property type="term" value="F:3'-5'-RNA exonuclease activity"/>
    <property type="evidence" value="ECO:0007669"/>
    <property type="project" value="InterPro"/>
</dbReference>
<sequence>MAPPFYTVRDTAQCKTLIRLAGLEGQGNGLKKLTAALLEDCQYEDLRARFLHSGRGRPKSLPQCRVNNKLLVQLAYLKEEGCRPLSIVDKWLGEIVDELPAIREAAAATQLQNLVQSVMKRFLKLPEEARSQFLMQDVDLDFISETLSNLGITKKTFMFPPTEKHALAIPMRAVIDLEFYRKKQSLPKKTLLLWLCQLGGFDSTKISYAVDTAIKTYMTKQRKSHRDMSGLSDFLDSRFEVKNSKLDIPVPASPAPAAECSHSTPRITETTVIKTKNCDNCSKTKDENASLLEVVKSVQLEKKQLQCRLDDCEKENVRLREVESSMTERLNVVNNEKKELSKMKRKLKSCSSKCKDLEMELSKVYNNVTDLQLKVLNLKKKRKILGKELNDVKKENCSLLNVQESKCDIDVCLKRDKNAYTDDVRKTVLLLQAEAGVAASNVGKVMDIVSTNIFHFKFQESLPSTQTALNICDEGFVLSNIQSTEAVLCSSNVTLHSDGTSRDQKKIVGHQLTVDSGENYFLGFQPVASEDSDTLVEVTVDVLKTMAESYIDIANVTPDTLLKELFSKLTRL</sequence>
<organism evidence="3 4">
    <name type="scientific">Elysia marginata</name>
    <dbReference type="NCBI Taxonomy" id="1093978"/>
    <lineage>
        <taxon>Eukaryota</taxon>
        <taxon>Metazoa</taxon>
        <taxon>Spiralia</taxon>
        <taxon>Lophotrochozoa</taxon>
        <taxon>Mollusca</taxon>
        <taxon>Gastropoda</taxon>
        <taxon>Heterobranchia</taxon>
        <taxon>Euthyneura</taxon>
        <taxon>Panpulmonata</taxon>
        <taxon>Sacoglossa</taxon>
        <taxon>Placobranchoidea</taxon>
        <taxon>Plakobranchidae</taxon>
        <taxon>Elysia</taxon>
    </lineage>
</organism>